<dbReference type="Proteomes" id="UP000268857">
    <property type="component" value="Unassembled WGS sequence"/>
</dbReference>
<accession>A0A3S0YES9</accession>
<sequence>MLQRGKPDARCYKSAEPPNALAPQRTGSFMPGNPSTLRVPCGNASGVQQSPYPYGKPSGFASSFMPGNPSTGLAHRSASTPETALRVRHFAIVTGTAKTASGLTKTGAASPHWLRNALPPLLTNDK</sequence>
<feature type="compositionally biased region" description="Basic and acidic residues" evidence="1">
    <location>
        <begin position="1"/>
        <end position="13"/>
    </location>
</feature>
<gene>
    <name evidence="2" type="ORF">PCC6912_24810</name>
</gene>
<reference evidence="2 3" key="1">
    <citation type="journal article" date="2019" name="Genome Biol. Evol.">
        <title>Day and night: Metabolic profiles and evolutionary relationships of six axenic non-marine cyanobacteria.</title>
        <authorList>
            <person name="Will S.E."/>
            <person name="Henke P."/>
            <person name="Boedeker C."/>
            <person name="Huang S."/>
            <person name="Brinkmann H."/>
            <person name="Rohde M."/>
            <person name="Jarek M."/>
            <person name="Friedl T."/>
            <person name="Seufert S."/>
            <person name="Schumacher M."/>
            <person name="Overmann J."/>
            <person name="Neumann-Schaal M."/>
            <person name="Petersen J."/>
        </authorList>
    </citation>
    <scope>NUCLEOTIDE SEQUENCE [LARGE SCALE GENOMIC DNA]</scope>
    <source>
        <strain evidence="2 3">PCC 6912</strain>
    </source>
</reference>
<protein>
    <submittedName>
        <fullName evidence="2">Uncharacterized protein</fullName>
    </submittedName>
</protein>
<proteinExistence type="predicted"/>
<keyword evidence="3" id="KW-1185">Reference proteome</keyword>
<evidence type="ECO:0000313" key="3">
    <source>
        <dbReference type="Proteomes" id="UP000268857"/>
    </source>
</evidence>
<comment type="caution">
    <text evidence="2">The sequence shown here is derived from an EMBL/GenBank/DDBJ whole genome shotgun (WGS) entry which is preliminary data.</text>
</comment>
<feature type="region of interest" description="Disordered" evidence="1">
    <location>
        <begin position="1"/>
        <end position="53"/>
    </location>
</feature>
<evidence type="ECO:0000313" key="2">
    <source>
        <dbReference type="EMBL" id="RUR83107.1"/>
    </source>
</evidence>
<feature type="region of interest" description="Disordered" evidence="1">
    <location>
        <begin position="102"/>
        <end position="126"/>
    </location>
</feature>
<name>A0A3S0YES9_CHLFR</name>
<dbReference type="AlphaFoldDB" id="A0A3S0YES9"/>
<evidence type="ECO:0000256" key="1">
    <source>
        <dbReference type="SAM" id="MobiDB-lite"/>
    </source>
</evidence>
<dbReference type="EMBL" id="RSCJ01000008">
    <property type="protein sequence ID" value="RUR83107.1"/>
    <property type="molecule type" value="Genomic_DNA"/>
</dbReference>
<organism evidence="2 3">
    <name type="scientific">Chlorogloeopsis fritschii PCC 6912</name>
    <dbReference type="NCBI Taxonomy" id="211165"/>
    <lineage>
        <taxon>Bacteria</taxon>
        <taxon>Bacillati</taxon>
        <taxon>Cyanobacteriota</taxon>
        <taxon>Cyanophyceae</taxon>
        <taxon>Nostocales</taxon>
        <taxon>Chlorogloeopsidaceae</taxon>
        <taxon>Chlorogloeopsis</taxon>
    </lineage>
</organism>